<organism evidence="6 7">
    <name type="scientific">Helicobacter canis</name>
    <dbReference type="NCBI Taxonomy" id="29419"/>
    <lineage>
        <taxon>Bacteria</taxon>
        <taxon>Pseudomonadati</taxon>
        <taxon>Campylobacterota</taxon>
        <taxon>Epsilonproteobacteria</taxon>
        <taxon>Campylobacterales</taxon>
        <taxon>Helicobacteraceae</taxon>
        <taxon>Helicobacter</taxon>
    </lineage>
</organism>
<dbReference type="Proteomes" id="UP000254841">
    <property type="component" value="Unassembled WGS sequence"/>
</dbReference>
<dbReference type="AlphaFoldDB" id="A0A377J3H9"/>
<gene>
    <name evidence="4 6" type="primary">truD</name>
    <name evidence="6" type="ORF">NCTC12410_00672</name>
</gene>
<accession>A0A377J3H9</accession>
<proteinExistence type="inferred from homology"/>
<dbReference type="GO" id="GO:0160150">
    <property type="term" value="F:tRNA pseudouridine(13) synthase activity"/>
    <property type="evidence" value="ECO:0007669"/>
    <property type="project" value="UniProtKB-EC"/>
</dbReference>
<comment type="catalytic activity">
    <reaction evidence="4">
        <text>uridine(13) in tRNA = pseudouridine(13) in tRNA</text>
        <dbReference type="Rhea" id="RHEA:42540"/>
        <dbReference type="Rhea" id="RHEA-COMP:10105"/>
        <dbReference type="Rhea" id="RHEA-COMP:10106"/>
        <dbReference type="ChEBI" id="CHEBI:65314"/>
        <dbReference type="ChEBI" id="CHEBI:65315"/>
        <dbReference type="EC" id="5.4.99.27"/>
    </reaction>
</comment>
<dbReference type="PROSITE" id="PS01268">
    <property type="entry name" value="UPF0024"/>
    <property type="match status" value="1"/>
</dbReference>
<evidence type="ECO:0000313" key="6">
    <source>
        <dbReference type="EMBL" id="STO96855.1"/>
    </source>
</evidence>
<dbReference type="GO" id="GO:0005829">
    <property type="term" value="C:cytosol"/>
    <property type="evidence" value="ECO:0007669"/>
    <property type="project" value="TreeGrafter"/>
</dbReference>
<dbReference type="RefSeq" id="WP_115011152.1">
    <property type="nucleotide sequence ID" value="NZ_UGHV01000001.1"/>
</dbReference>
<dbReference type="InterPro" id="IPR020103">
    <property type="entry name" value="PsdUridine_synth_cat_dom_sf"/>
</dbReference>
<dbReference type="HAMAP" id="MF_01082">
    <property type="entry name" value="TruD"/>
    <property type="match status" value="1"/>
</dbReference>
<dbReference type="InterPro" id="IPR050170">
    <property type="entry name" value="TruD_pseudoU_synthase"/>
</dbReference>
<comment type="function">
    <text evidence="4">Responsible for synthesis of pseudouridine from uracil-13 in transfer RNAs.</text>
</comment>
<dbReference type="EC" id="5.4.99.27" evidence="4"/>
<sequence length="441" mass="49479">MYFAYSHEPISCYFAHSARDFVVQEIPLYAFSGSGEHRILKVRKKSLSTFELLSIIAKAFNLPPKSIGYAGLKDKHATTTQYLSIPAKSTQNFHAIFERLAKDYEIKLLDSTLHSNKLRLGHLKGNRFFVRLKKLNPTNATKLESTFAHIAHNGFPNFFGFQRFGINGDNYLLGLSLSQRKNAQISPYLSLLAQLHPSLANPQNPLFHTKRYSRAMQEFFISSYQSFLFNGWLQARIQLSAWAREFSPKELQQLAQHYGKLESQDPLKSPTNLESTFAPSLETSLQSAQNACIATLCARFLQSLPKVALESLCAQPQAFTLLDGDLCCHYPYGKLFTLDSATQAECERFSQQGFSPTGALSGQNLKAPSTLAGQLEQSFLAPIPAPSSRRYAWVWASDVEYLYKPKLAQAELHFSLPSGAYATSFLEQVLKRSLAPNPPKQ</sequence>
<reference evidence="6 7" key="1">
    <citation type="submission" date="2018-06" db="EMBL/GenBank/DDBJ databases">
        <authorList>
            <consortium name="Pathogen Informatics"/>
            <person name="Doyle S."/>
        </authorList>
    </citation>
    <scope>NUCLEOTIDE SEQUENCE [LARGE SCALE GENOMIC DNA]</scope>
    <source>
        <strain evidence="6 7">NCTC12410</strain>
    </source>
</reference>
<dbReference type="PROSITE" id="PS50984">
    <property type="entry name" value="TRUD"/>
    <property type="match status" value="1"/>
</dbReference>
<name>A0A377J3H9_9HELI</name>
<evidence type="ECO:0000256" key="3">
    <source>
        <dbReference type="ARBA" id="ARBA00023235"/>
    </source>
</evidence>
<dbReference type="PANTHER" id="PTHR47811">
    <property type="entry name" value="TRNA PSEUDOURIDINE SYNTHASE D"/>
    <property type="match status" value="1"/>
</dbReference>
<dbReference type="InterPro" id="IPR001656">
    <property type="entry name" value="PsdUridine_synth_TruD"/>
</dbReference>
<dbReference type="Gene3D" id="3.30.2350.20">
    <property type="entry name" value="TruD, catalytic domain"/>
    <property type="match status" value="1"/>
</dbReference>
<dbReference type="InterPro" id="IPR020119">
    <property type="entry name" value="PsdUridine_synth_TruD_CS"/>
</dbReference>
<dbReference type="EMBL" id="UGHV01000001">
    <property type="protein sequence ID" value="STO96855.1"/>
    <property type="molecule type" value="Genomic_DNA"/>
</dbReference>
<feature type="domain" description="TRUD" evidence="5">
    <location>
        <begin position="154"/>
        <end position="331"/>
    </location>
</feature>
<feature type="active site" description="Nucleophile" evidence="4">
    <location>
        <position position="74"/>
    </location>
</feature>
<dbReference type="GO" id="GO:0003723">
    <property type="term" value="F:RNA binding"/>
    <property type="evidence" value="ECO:0007669"/>
    <property type="project" value="InterPro"/>
</dbReference>
<evidence type="ECO:0000256" key="2">
    <source>
        <dbReference type="ARBA" id="ARBA00022694"/>
    </source>
</evidence>
<protein>
    <recommendedName>
        <fullName evidence="4">tRNA pseudouridine synthase D</fullName>
        <ecNumber evidence="4">5.4.99.27</ecNumber>
    </recommendedName>
    <alternativeName>
        <fullName evidence="4">tRNA pseudouridine(13) synthase</fullName>
    </alternativeName>
    <alternativeName>
        <fullName evidence="4">tRNA pseudouridylate synthase D</fullName>
    </alternativeName>
    <alternativeName>
        <fullName evidence="4">tRNA-uridine isomerase D</fullName>
    </alternativeName>
</protein>
<dbReference type="Pfam" id="PF01142">
    <property type="entry name" value="TruD"/>
    <property type="match status" value="1"/>
</dbReference>
<evidence type="ECO:0000259" key="5">
    <source>
        <dbReference type="PROSITE" id="PS50984"/>
    </source>
</evidence>
<dbReference type="GO" id="GO:0031119">
    <property type="term" value="P:tRNA pseudouridine synthesis"/>
    <property type="evidence" value="ECO:0007669"/>
    <property type="project" value="UniProtKB-UniRule"/>
</dbReference>
<evidence type="ECO:0000256" key="1">
    <source>
        <dbReference type="ARBA" id="ARBA00007953"/>
    </source>
</evidence>
<evidence type="ECO:0000313" key="7">
    <source>
        <dbReference type="Proteomes" id="UP000254841"/>
    </source>
</evidence>
<comment type="similarity">
    <text evidence="1 4">Belongs to the pseudouridine synthase TruD family.</text>
</comment>
<dbReference type="SUPFAM" id="SSF55120">
    <property type="entry name" value="Pseudouridine synthase"/>
    <property type="match status" value="1"/>
</dbReference>
<dbReference type="InterPro" id="IPR011760">
    <property type="entry name" value="PsdUridine_synth_TruD_insert"/>
</dbReference>
<keyword evidence="2 4" id="KW-0819">tRNA processing</keyword>
<dbReference type="InterPro" id="IPR042214">
    <property type="entry name" value="TruD_catalytic"/>
</dbReference>
<dbReference type="PANTHER" id="PTHR47811:SF1">
    <property type="entry name" value="TRNA PSEUDOURIDINE SYNTHASE D"/>
    <property type="match status" value="1"/>
</dbReference>
<dbReference type="OrthoDB" id="1550679at2"/>
<evidence type="ECO:0000256" key="4">
    <source>
        <dbReference type="HAMAP-Rule" id="MF_01082"/>
    </source>
</evidence>
<keyword evidence="3 4" id="KW-0413">Isomerase</keyword>
<dbReference type="PIRSF" id="PIRSF037016">
    <property type="entry name" value="Pseudouridin_synth_euk_prd"/>
    <property type="match status" value="1"/>
</dbReference>